<name>A0A6L5XC99_9BACT</name>
<protein>
    <recommendedName>
        <fullName evidence="1">HTH araC/xylS-type domain-containing protein</fullName>
    </recommendedName>
</protein>
<dbReference type="PROSITE" id="PS01124">
    <property type="entry name" value="HTH_ARAC_FAMILY_2"/>
    <property type="match status" value="1"/>
</dbReference>
<accession>A0A6L5XC99</accession>
<dbReference type="EMBL" id="VULT01000004">
    <property type="protein sequence ID" value="MSS16838.1"/>
    <property type="molecule type" value="Genomic_DNA"/>
</dbReference>
<gene>
    <name evidence="2" type="ORF">FYJ29_03525</name>
</gene>
<organism evidence="2 3">
    <name type="scientific">Sodaliphilus pleomorphus</name>
    <dbReference type="NCBI Taxonomy" id="2606626"/>
    <lineage>
        <taxon>Bacteria</taxon>
        <taxon>Pseudomonadati</taxon>
        <taxon>Bacteroidota</taxon>
        <taxon>Bacteroidia</taxon>
        <taxon>Bacteroidales</taxon>
        <taxon>Muribaculaceae</taxon>
        <taxon>Sodaliphilus</taxon>
    </lineage>
</organism>
<keyword evidence="3" id="KW-1185">Reference proteome</keyword>
<dbReference type="InterPro" id="IPR018060">
    <property type="entry name" value="HTH_AraC"/>
</dbReference>
<sequence length="219" mass="25271">MKAVSPRAQLVVSKNRLDCIVGDYPTLNNIAAAYGRTAPIQWLIAQLVNLSEFCGVKDKLTGDQVEELSWLIAGEYSYYKVSQFLVFFHNFKMGKYGKFYGAVDPLVITTALKEFDKERIRAISQWEEEQERIRREEDRKSAIKFDEYLKLVGLPQSKKKTEMSESVFGEAKSIILNLFQTSKDVLEKFRNSFKKNYGVTPEEYVEHYNSKSNEETSNS</sequence>
<proteinExistence type="predicted"/>
<dbReference type="Pfam" id="PF20338">
    <property type="entry name" value="DUF6633"/>
    <property type="match status" value="1"/>
</dbReference>
<dbReference type="InterPro" id="IPR046573">
    <property type="entry name" value="DUF6633"/>
</dbReference>
<comment type="caution">
    <text evidence="2">The sequence shown here is derived from an EMBL/GenBank/DDBJ whole genome shotgun (WGS) entry which is preliminary data.</text>
</comment>
<evidence type="ECO:0000259" key="1">
    <source>
        <dbReference type="PROSITE" id="PS01124"/>
    </source>
</evidence>
<evidence type="ECO:0000313" key="3">
    <source>
        <dbReference type="Proteomes" id="UP000483362"/>
    </source>
</evidence>
<dbReference type="GO" id="GO:0003700">
    <property type="term" value="F:DNA-binding transcription factor activity"/>
    <property type="evidence" value="ECO:0007669"/>
    <property type="project" value="InterPro"/>
</dbReference>
<dbReference type="GO" id="GO:0043565">
    <property type="term" value="F:sequence-specific DNA binding"/>
    <property type="evidence" value="ECO:0007669"/>
    <property type="project" value="InterPro"/>
</dbReference>
<feature type="domain" description="HTH araC/xylS-type" evidence="1">
    <location>
        <begin position="189"/>
        <end position="207"/>
    </location>
</feature>
<evidence type="ECO:0000313" key="2">
    <source>
        <dbReference type="EMBL" id="MSS16838.1"/>
    </source>
</evidence>
<dbReference type="RefSeq" id="WP_154328302.1">
    <property type="nucleotide sequence ID" value="NZ_CP045696.1"/>
</dbReference>
<dbReference type="Proteomes" id="UP000483362">
    <property type="component" value="Unassembled WGS sequence"/>
</dbReference>
<dbReference type="AlphaFoldDB" id="A0A6L5XC99"/>
<reference evidence="2 3" key="1">
    <citation type="submission" date="2019-08" db="EMBL/GenBank/DDBJ databases">
        <title>In-depth cultivation of the pig gut microbiome towards novel bacterial diversity and tailored functional studies.</title>
        <authorList>
            <person name="Wylensek D."/>
            <person name="Hitch T.C.A."/>
            <person name="Clavel T."/>
        </authorList>
    </citation>
    <scope>NUCLEOTIDE SEQUENCE [LARGE SCALE GENOMIC DNA]</scope>
    <source>
        <strain evidence="2 3">Oil-RF-744-WCA-WT-10</strain>
    </source>
</reference>